<dbReference type="InterPro" id="IPR023213">
    <property type="entry name" value="CAT-like_dom_sf"/>
</dbReference>
<dbReference type="EMBL" id="AP022606">
    <property type="protein sequence ID" value="BBZ13050.1"/>
    <property type="molecule type" value="Genomic_DNA"/>
</dbReference>
<accession>A0A7I7W7G6</accession>
<gene>
    <name evidence="3" type="ORF">BST20_27995</name>
    <name evidence="2" type="ORF">MBRA_32450</name>
</gene>
<proteinExistence type="predicted"/>
<protein>
    <recommendedName>
        <fullName evidence="6">Fatty acyl-AMP ligase FadD28 and polyketide synthase</fullName>
    </recommendedName>
</protein>
<evidence type="ECO:0008006" key="6">
    <source>
        <dbReference type="Google" id="ProtNLM"/>
    </source>
</evidence>
<dbReference type="Gene3D" id="3.30.559.10">
    <property type="entry name" value="Chloramphenicol acetyltransferase-like domain"/>
    <property type="match status" value="1"/>
</dbReference>
<evidence type="ECO:0000256" key="1">
    <source>
        <dbReference type="SAM" id="MobiDB-lite"/>
    </source>
</evidence>
<evidence type="ECO:0000313" key="4">
    <source>
        <dbReference type="Proteomes" id="UP000192441"/>
    </source>
</evidence>
<reference evidence="3 4" key="1">
    <citation type="submission" date="2016-12" db="EMBL/GenBank/DDBJ databases">
        <title>The new phylogeny of genus Mycobacterium.</title>
        <authorList>
            <person name="Tortoli E."/>
            <person name="Trovato A."/>
            <person name="Cirillo D.M."/>
        </authorList>
    </citation>
    <scope>NUCLEOTIDE SEQUENCE [LARGE SCALE GENOMIC DNA]</scope>
    <source>
        <strain evidence="3 4">DSM 44624</strain>
    </source>
</reference>
<evidence type="ECO:0000313" key="5">
    <source>
        <dbReference type="Proteomes" id="UP000467379"/>
    </source>
</evidence>
<name>A0A7I7W7G6_9MYCO</name>
<feature type="compositionally biased region" description="Polar residues" evidence="1">
    <location>
        <begin position="435"/>
        <end position="446"/>
    </location>
</feature>
<evidence type="ECO:0000313" key="3">
    <source>
        <dbReference type="EMBL" id="ORA29842.1"/>
    </source>
</evidence>
<dbReference type="EMBL" id="MVHM01000035">
    <property type="protein sequence ID" value="ORA29842.1"/>
    <property type="molecule type" value="Genomic_DNA"/>
</dbReference>
<reference evidence="2" key="3">
    <citation type="submission" date="2020-02" db="EMBL/GenBank/DDBJ databases">
        <authorList>
            <person name="Matsumoto Y."/>
            <person name="Kinjo T."/>
            <person name="Motooka D."/>
            <person name="Nabeya D."/>
            <person name="Jung N."/>
            <person name="Uechi K."/>
            <person name="Horii T."/>
            <person name="Iida T."/>
            <person name="Fujita J."/>
            <person name="Nakamura S."/>
        </authorList>
    </citation>
    <scope>NUCLEOTIDE SEQUENCE</scope>
    <source>
        <strain evidence="2">JCM 12687</strain>
    </source>
</reference>
<dbReference type="Proteomes" id="UP000467379">
    <property type="component" value="Chromosome"/>
</dbReference>
<dbReference type="RefSeq" id="WP_232080221.1">
    <property type="nucleotide sequence ID" value="NZ_AP022606.1"/>
</dbReference>
<dbReference type="AlphaFoldDB" id="A0A7I7W7G6"/>
<dbReference type="Proteomes" id="UP000192441">
    <property type="component" value="Unassembled WGS sequence"/>
</dbReference>
<evidence type="ECO:0000313" key="2">
    <source>
        <dbReference type="EMBL" id="BBZ13050.1"/>
    </source>
</evidence>
<feature type="region of interest" description="Disordered" evidence="1">
    <location>
        <begin position="435"/>
        <end position="478"/>
    </location>
</feature>
<organism evidence="3 4">
    <name type="scientific">Mycobacterium branderi</name>
    <dbReference type="NCBI Taxonomy" id="43348"/>
    <lineage>
        <taxon>Bacteria</taxon>
        <taxon>Bacillati</taxon>
        <taxon>Actinomycetota</taxon>
        <taxon>Actinomycetes</taxon>
        <taxon>Mycobacteriales</taxon>
        <taxon>Mycobacteriaceae</taxon>
        <taxon>Mycobacterium</taxon>
    </lineage>
</organism>
<keyword evidence="5" id="KW-1185">Reference proteome</keyword>
<reference evidence="2 5" key="2">
    <citation type="journal article" date="2019" name="Emerg. Microbes Infect.">
        <title>Comprehensive subspecies identification of 175 nontuberculous mycobacteria species based on 7547 genomic profiles.</title>
        <authorList>
            <person name="Matsumoto Y."/>
            <person name="Kinjo T."/>
            <person name="Motooka D."/>
            <person name="Nabeya D."/>
            <person name="Jung N."/>
            <person name="Uechi K."/>
            <person name="Horii T."/>
            <person name="Iida T."/>
            <person name="Fujita J."/>
            <person name="Nakamura S."/>
        </authorList>
    </citation>
    <scope>NUCLEOTIDE SEQUENCE [LARGE SCALE GENOMIC DNA]</scope>
    <source>
        <strain evidence="2 5">JCM 12687</strain>
    </source>
</reference>
<dbReference type="SUPFAM" id="SSF52777">
    <property type="entry name" value="CoA-dependent acyltransferases"/>
    <property type="match status" value="1"/>
</dbReference>
<sequence>MSNVLDPRDQVWFDYGRATGVSTLGQWVWVYNRPIHLDGLRRFHDHLQRGRLSRRIERSPLPFGRHRWVSADGSSDIELVATARPREEFDAWLSEQAKSPLDCEHGPGWRLAVLPFTDGGTGLSLLTSHCLTDGPGLCEALADAAVGCDDPISWPAAASRRRWRALHEDARQAVRDTPAVGRAVVAAVRLARRSRGDTGAAMTSTPLMVPAGGDEPVTLPTAMIFIDADEWDARAHSLGGNSTALLAGVAARLAQRVGRVTADGSVSLVMPVNERAAGDTRANAFSDVNIRVDPASATTDLREIRAAIKQALMRYRELADEQRALFAVIPLLPKRLFKVAGTATSVVSSNLGVIGPAASRPDGTDADYSAVQNSYRGMTEAMLHRLGGLQALVSGRACGRVFVSVMAYQPGRLSSNDGLRHELSSVLEDFSLTGTYLGESSNQPPSRKSPRRIDDTGARSAPRGFRHHSARPASPPIQ</sequence>